<organism evidence="1 2">
    <name type="scientific">Zophobas morio</name>
    <dbReference type="NCBI Taxonomy" id="2755281"/>
    <lineage>
        <taxon>Eukaryota</taxon>
        <taxon>Metazoa</taxon>
        <taxon>Ecdysozoa</taxon>
        <taxon>Arthropoda</taxon>
        <taxon>Hexapoda</taxon>
        <taxon>Insecta</taxon>
        <taxon>Pterygota</taxon>
        <taxon>Neoptera</taxon>
        <taxon>Endopterygota</taxon>
        <taxon>Coleoptera</taxon>
        <taxon>Polyphaga</taxon>
        <taxon>Cucujiformia</taxon>
        <taxon>Tenebrionidae</taxon>
        <taxon>Zophobas</taxon>
    </lineage>
</organism>
<reference evidence="1" key="1">
    <citation type="journal article" date="2023" name="G3 (Bethesda)">
        <title>Whole genome assemblies of Zophobas morio and Tenebrio molitor.</title>
        <authorList>
            <person name="Kaur S."/>
            <person name="Stinson S.A."/>
            <person name="diCenzo G.C."/>
        </authorList>
    </citation>
    <scope>NUCLEOTIDE SEQUENCE</scope>
    <source>
        <strain evidence="1">QUZm001</strain>
    </source>
</reference>
<accession>A0AA38I9E9</accession>
<gene>
    <name evidence="1" type="ORF">Zmor_021406</name>
</gene>
<protein>
    <submittedName>
        <fullName evidence="1">Uncharacterized protein</fullName>
    </submittedName>
</protein>
<evidence type="ECO:0000313" key="2">
    <source>
        <dbReference type="Proteomes" id="UP001168821"/>
    </source>
</evidence>
<dbReference type="EMBL" id="JALNTZ010000006">
    <property type="protein sequence ID" value="KAJ3649679.1"/>
    <property type="molecule type" value="Genomic_DNA"/>
</dbReference>
<proteinExistence type="predicted"/>
<comment type="caution">
    <text evidence="1">The sequence shown here is derived from an EMBL/GenBank/DDBJ whole genome shotgun (WGS) entry which is preliminary data.</text>
</comment>
<dbReference type="AlphaFoldDB" id="A0AA38I9E9"/>
<evidence type="ECO:0000313" key="1">
    <source>
        <dbReference type="EMBL" id="KAJ3649679.1"/>
    </source>
</evidence>
<dbReference type="Proteomes" id="UP001168821">
    <property type="component" value="Unassembled WGS sequence"/>
</dbReference>
<sequence length="131" mass="15686">MPKVKSTPDEWIRDFPELKLENNKIFCRACKKFPNIPLPPEPIITRWGTWLQVTFYYDKYIKEYEEVVTEFSEDSSQSIKDCINILENKDLRQDLAFLRCNYQFVCEVIEKLEKPNMLLVDAINLVKEFKQ</sequence>
<keyword evidence="2" id="KW-1185">Reference proteome</keyword>
<name>A0AA38I9E9_9CUCU</name>